<reference evidence="6" key="1">
    <citation type="journal article" date="2014" name="Int. J. Syst. Evol. Microbiol.">
        <title>Complete genome sequence of Corynebacterium casei LMG S-19264T (=DSM 44701T), isolated from a smear-ripened cheese.</title>
        <authorList>
            <consortium name="US DOE Joint Genome Institute (JGI-PGF)"/>
            <person name="Walter F."/>
            <person name="Albersmeier A."/>
            <person name="Kalinowski J."/>
            <person name="Ruckert C."/>
        </authorList>
    </citation>
    <scope>NUCLEOTIDE SEQUENCE</scope>
    <source>
        <strain evidence="6">CGMCC 1.15254</strain>
    </source>
</reference>
<comment type="caution">
    <text evidence="6">The sequence shown here is derived from an EMBL/GenBank/DDBJ whole genome shotgun (WGS) entry which is preliminary data.</text>
</comment>
<evidence type="ECO:0000256" key="2">
    <source>
        <dbReference type="ARBA" id="ARBA00023043"/>
    </source>
</evidence>
<dbReference type="InterPro" id="IPR050745">
    <property type="entry name" value="Multifunctional_regulatory"/>
</dbReference>
<feature type="signal peptide" evidence="5">
    <location>
        <begin position="1"/>
        <end position="28"/>
    </location>
</feature>
<feature type="compositionally biased region" description="Polar residues" evidence="4">
    <location>
        <begin position="454"/>
        <end position="471"/>
    </location>
</feature>
<keyword evidence="5" id="KW-0732">Signal</keyword>
<feature type="repeat" description="ANK" evidence="3">
    <location>
        <begin position="374"/>
        <end position="406"/>
    </location>
</feature>
<keyword evidence="7" id="KW-1185">Reference proteome</keyword>
<dbReference type="Pfam" id="PF00023">
    <property type="entry name" value="Ank"/>
    <property type="match status" value="1"/>
</dbReference>
<dbReference type="PROSITE" id="PS50297">
    <property type="entry name" value="ANK_REP_REGION"/>
    <property type="match status" value="2"/>
</dbReference>
<name>A0A917BNR2_9PROT</name>
<feature type="repeat" description="ANK" evidence="3">
    <location>
        <begin position="415"/>
        <end position="447"/>
    </location>
</feature>
<gene>
    <name evidence="6" type="ORF">GCM10011332_03340</name>
</gene>
<feature type="region of interest" description="Disordered" evidence="4">
    <location>
        <begin position="446"/>
        <end position="471"/>
    </location>
</feature>
<dbReference type="RefSeq" id="WP_188660564.1">
    <property type="nucleotide sequence ID" value="NZ_BMHV01000002.1"/>
</dbReference>
<proteinExistence type="predicted"/>
<dbReference type="Proteomes" id="UP000632498">
    <property type="component" value="Unassembled WGS sequence"/>
</dbReference>
<protein>
    <submittedName>
        <fullName evidence="6">Uncharacterized protein</fullName>
    </submittedName>
</protein>
<dbReference type="SMART" id="SM00248">
    <property type="entry name" value="ANK"/>
    <property type="match status" value="2"/>
</dbReference>
<keyword evidence="1" id="KW-0677">Repeat</keyword>
<accession>A0A917BNR2</accession>
<dbReference type="EMBL" id="BMHV01000002">
    <property type="protein sequence ID" value="GGF53307.1"/>
    <property type="molecule type" value="Genomic_DNA"/>
</dbReference>
<feature type="chain" id="PRO_5037157631" evidence="5">
    <location>
        <begin position="29"/>
        <end position="471"/>
    </location>
</feature>
<evidence type="ECO:0000313" key="6">
    <source>
        <dbReference type="EMBL" id="GGF53307.1"/>
    </source>
</evidence>
<dbReference type="AlphaFoldDB" id="A0A917BNR2"/>
<dbReference type="PROSITE" id="PS50088">
    <property type="entry name" value="ANK_REPEAT"/>
    <property type="match status" value="2"/>
</dbReference>
<sequence>MRLSFQCRMGTLLFLCLLLTCTTTGAVAAQRPQAEKFQEQLQRALDLGSQSPPTPQIISEIRLIFIDLERQVRDKGRNQGFFEFFKEVVEQPTPYDGTIDSLVKWLRFLSVAGDGRIDLMTEELVIPCERVLKHPNLKNVSEPVFGSSMDLYFPNTDCAKFRKQIPQSLIRYAQFIDQFSGDYGRDGTIRFAHARSNALTWDRIALFPNELSPTPQAKDCRYPLEKWALMSPWNWQKFQKSKTLFQQAERDMTRYYQAHHHMMQGKAKQAARKALWAQAFEGQWDEITCLNNSLRHALLTRQPAAQIIQKITDGTYQLDEWEKGLPTFNPQHPNTSIWFYSKKQDPLLHFAVFHTDMLAYVLEQNIVSQQTNEIGKTALMTAAQFDKKEALRLLLEKGANPNVTTRHTTEDLRFNARTALMYAAENASQETVDLLVQYGANAGAKDSEGRTVQDYAQRNSQPIDLSTHQAR</sequence>
<keyword evidence="2 3" id="KW-0040">ANK repeat</keyword>
<evidence type="ECO:0000256" key="5">
    <source>
        <dbReference type="SAM" id="SignalP"/>
    </source>
</evidence>
<evidence type="ECO:0000256" key="1">
    <source>
        <dbReference type="ARBA" id="ARBA00022737"/>
    </source>
</evidence>
<dbReference type="InterPro" id="IPR002110">
    <property type="entry name" value="Ankyrin_rpt"/>
</dbReference>
<reference evidence="6" key="2">
    <citation type="submission" date="2020-09" db="EMBL/GenBank/DDBJ databases">
        <authorList>
            <person name="Sun Q."/>
            <person name="Zhou Y."/>
        </authorList>
    </citation>
    <scope>NUCLEOTIDE SEQUENCE</scope>
    <source>
        <strain evidence="6">CGMCC 1.15254</strain>
    </source>
</reference>
<evidence type="ECO:0000256" key="3">
    <source>
        <dbReference type="PROSITE-ProRule" id="PRU00023"/>
    </source>
</evidence>
<dbReference type="SUPFAM" id="SSF48403">
    <property type="entry name" value="Ankyrin repeat"/>
    <property type="match status" value="1"/>
</dbReference>
<dbReference type="PANTHER" id="PTHR24189:SF50">
    <property type="entry name" value="ANKYRIN REPEAT AND SOCS BOX PROTEIN 2"/>
    <property type="match status" value="1"/>
</dbReference>
<organism evidence="6 7">
    <name type="scientific">Terasakiella brassicae</name>
    <dbReference type="NCBI Taxonomy" id="1634917"/>
    <lineage>
        <taxon>Bacteria</taxon>
        <taxon>Pseudomonadati</taxon>
        <taxon>Pseudomonadota</taxon>
        <taxon>Alphaproteobacteria</taxon>
        <taxon>Rhodospirillales</taxon>
        <taxon>Terasakiellaceae</taxon>
        <taxon>Terasakiella</taxon>
    </lineage>
</organism>
<evidence type="ECO:0000313" key="7">
    <source>
        <dbReference type="Proteomes" id="UP000632498"/>
    </source>
</evidence>
<dbReference type="Pfam" id="PF12796">
    <property type="entry name" value="Ank_2"/>
    <property type="match status" value="1"/>
</dbReference>
<dbReference type="PANTHER" id="PTHR24189">
    <property type="entry name" value="MYOTROPHIN"/>
    <property type="match status" value="1"/>
</dbReference>
<dbReference type="Gene3D" id="1.25.40.20">
    <property type="entry name" value="Ankyrin repeat-containing domain"/>
    <property type="match status" value="1"/>
</dbReference>
<evidence type="ECO:0000256" key="4">
    <source>
        <dbReference type="SAM" id="MobiDB-lite"/>
    </source>
</evidence>
<dbReference type="InterPro" id="IPR036770">
    <property type="entry name" value="Ankyrin_rpt-contain_sf"/>
</dbReference>